<dbReference type="OrthoDB" id="313164at2157"/>
<dbReference type="Proteomes" id="UP000196084">
    <property type="component" value="Unassembled WGS sequence"/>
</dbReference>
<organism evidence="7 8">
    <name type="scientific">Natronolimnobius baerhuensis</name>
    <dbReference type="NCBI Taxonomy" id="253108"/>
    <lineage>
        <taxon>Archaea</taxon>
        <taxon>Methanobacteriati</taxon>
        <taxon>Methanobacteriota</taxon>
        <taxon>Stenosarchaea group</taxon>
        <taxon>Halobacteria</taxon>
        <taxon>Halobacteriales</taxon>
        <taxon>Natrialbaceae</taxon>
        <taxon>Natronolimnobius</taxon>
    </lineage>
</organism>
<reference evidence="7 8" key="1">
    <citation type="submission" date="2017-02" db="EMBL/GenBank/DDBJ databases">
        <title>Natronthermophilus aegyptiacus gen. nov.,sp. nov., an aerobic, extremely halophilic alkalithermophilic archaeon isolated from the athalassohaline Wadi An Natrun, Egypt.</title>
        <authorList>
            <person name="Zhao B."/>
        </authorList>
    </citation>
    <scope>NUCLEOTIDE SEQUENCE [LARGE SCALE GENOMIC DNA]</scope>
    <source>
        <strain evidence="7 8">CGMCC 1.3597</strain>
    </source>
</reference>
<evidence type="ECO:0000256" key="2">
    <source>
        <dbReference type="ARBA" id="ARBA00022448"/>
    </source>
</evidence>
<dbReference type="PIRSF" id="PIRSF002030">
    <property type="entry name" value="Globin_Protozoa/Cyanobacteria"/>
    <property type="match status" value="1"/>
</dbReference>
<dbReference type="Pfam" id="PF01152">
    <property type="entry name" value="Bac_globin"/>
    <property type="match status" value="1"/>
</dbReference>
<dbReference type="Gene3D" id="1.10.490.10">
    <property type="entry name" value="Globins"/>
    <property type="match status" value="1"/>
</dbReference>
<evidence type="ECO:0000313" key="8">
    <source>
        <dbReference type="Proteomes" id="UP000196084"/>
    </source>
</evidence>
<evidence type="ECO:0000256" key="6">
    <source>
        <dbReference type="SAM" id="MobiDB-lite"/>
    </source>
</evidence>
<dbReference type="GO" id="GO:0046872">
    <property type="term" value="F:metal ion binding"/>
    <property type="evidence" value="ECO:0007669"/>
    <property type="project" value="UniProtKB-KW"/>
</dbReference>
<sequence length="121" mass="13264">MSDTLYERLGGEDAIAAVVDSFYDRVLADEQVAYYFEDTDMQKQRAHQTQFISSVTGGPVDYTGDEMESAHAGMGITPSEFGAIATHLEETLAEYDVPEEDREAVLEEIASYRGAIVTAAD</sequence>
<evidence type="ECO:0000256" key="5">
    <source>
        <dbReference type="ARBA" id="ARBA00023004"/>
    </source>
</evidence>
<protein>
    <submittedName>
        <fullName evidence="7">Group 1 truncated hemoglobin</fullName>
    </submittedName>
</protein>
<dbReference type="EMBL" id="MWPH01000003">
    <property type="protein sequence ID" value="OVE83443.1"/>
    <property type="molecule type" value="Genomic_DNA"/>
</dbReference>
<keyword evidence="5" id="KW-0408">Iron</keyword>
<dbReference type="GO" id="GO:0020037">
    <property type="term" value="F:heme binding"/>
    <property type="evidence" value="ECO:0007669"/>
    <property type="project" value="InterPro"/>
</dbReference>
<evidence type="ECO:0000256" key="3">
    <source>
        <dbReference type="ARBA" id="ARBA00022617"/>
    </source>
</evidence>
<keyword evidence="8" id="KW-1185">Reference proteome</keyword>
<name>A0A202E569_9EURY</name>
<dbReference type="GO" id="GO:0019825">
    <property type="term" value="F:oxygen binding"/>
    <property type="evidence" value="ECO:0007669"/>
    <property type="project" value="InterPro"/>
</dbReference>
<dbReference type="CDD" id="cd00454">
    <property type="entry name" value="TrHb1_N"/>
    <property type="match status" value="1"/>
</dbReference>
<dbReference type="InterPro" id="IPR009050">
    <property type="entry name" value="Globin-like_sf"/>
</dbReference>
<dbReference type="AlphaFoldDB" id="A0A202E569"/>
<dbReference type="InterPro" id="IPR016339">
    <property type="entry name" value="Hemoglobin_trunc_I"/>
</dbReference>
<dbReference type="InterPro" id="IPR001486">
    <property type="entry name" value="Hemoglobin_trunc"/>
</dbReference>
<comment type="similarity">
    <text evidence="1">Belongs to the truncated hemoglobin family. Group I subfamily.</text>
</comment>
<feature type="region of interest" description="Disordered" evidence="6">
    <location>
        <begin position="54"/>
        <end position="73"/>
    </location>
</feature>
<keyword evidence="2" id="KW-0813">Transport</keyword>
<keyword evidence="3" id="KW-0349">Heme</keyword>
<evidence type="ECO:0000313" key="7">
    <source>
        <dbReference type="EMBL" id="OVE83443.1"/>
    </source>
</evidence>
<proteinExistence type="inferred from homology"/>
<dbReference type="InterPro" id="IPR012292">
    <property type="entry name" value="Globin/Proto"/>
</dbReference>
<dbReference type="SUPFAM" id="SSF46458">
    <property type="entry name" value="Globin-like"/>
    <property type="match status" value="1"/>
</dbReference>
<accession>A0A202E569</accession>
<evidence type="ECO:0000256" key="1">
    <source>
        <dbReference type="ARBA" id="ARBA00009660"/>
    </source>
</evidence>
<evidence type="ECO:0000256" key="4">
    <source>
        <dbReference type="ARBA" id="ARBA00022723"/>
    </source>
</evidence>
<gene>
    <name evidence="7" type="ORF">B2G88_13420</name>
</gene>
<dbReference type="RefSeq" id="WP_054863263.1">
    <property type="nucleotide sequence ID" value="NZ_MWPH01000003.1"/>
</dbReference>
<keyword evidence="4" id="KW-0479">Metal-binding</keyword>
<comment type="caution">
    <text evidence="7">The sequence shown here is derived from an EMBL/GenBank/DDBJ whole genome shotgun (WGS) entry which is preliminary data.</text>
</comment>